<dbReference type="Proteomes" id="UP000190037">
    <property type="component" value="Unassembled WGS sequence"/>
</dbReference>
<dbReference type="InterPro" id="IPR050272">
    <property type="entry name" value="Isochorismatase-like_hydrls"/>
</dbReference>
<evidence type="ECO:0000256" key="1">
    <source>
        <dbReference type="ARBA" id="ARBA00022801"/>
    </source>
</evidence>
<accession>A0A1T3NSH9</accession>
<name>A0A1T3NSH9_9ACTN</name>
<dbReference type="OrthoDB" id="7500697at2"/>
<reference evidence="3 4" key="1">
    <citation type="submission" date="2017-03" db="EMBL/GenBank/DDBJ databases">
        <title>Draft genome sequence of Streptomyces scabrisporus NF3, endophyte isolated from Amphipterygium adstringens.</title>
        <authorList>
            <person name="Vazquez M."/>
            <person name="Ceapa C.D."/>
            <person name="Rodriguez Luna D."/>
            <person name="Sanchez Esquivel S."/>
        </authorList>
    </citation>
    <scope>NUCLEOTIDE SEQUENCE [LARGE SCALE GENOMIC DNA]</scope>
    <source>
        <strain evidence="3 4">NF3</strain>
    </source>
</reference>
<organism evidence="3 4">
    <name type="scientific">Embleya scabrispora</name>
    <dbReference type="NCBI Taxonomy" id="159449"/>
    <lineage>
        <taxon>Bacteria</taxon>
        <taxon>Bacillati</taxon>
        <taxon>Actinomycetota</taxon>
        <taxon>Actinomycetes</taxon>
        <taxon>Kitasatosporales</taxon>
        <taxon>Streptomycetaceae</taxon>
        <taxon>Embleya</taxon>
    </lineage>
</organism>
<dbReference type="InterPro" id="IPR036380">
    <property type="entry name" value="Isochorismatase-like_sf"/>
</dbReference>
<dbReference type="SUPFAM" id="SSF52499">
    <property type="entry name" value="Isochorismatase-like hydrolases"/>
    <property type="match status" value="1"/>
</dbReference>
<evidence type="ECO:0000313" key="4">
    <source>
        <dbReference type="Proteomes" id="UP000190037"/>
    </source>
</evidence>
<dbReference type="InterPro" id="IPR000868">
    <property type="entry name" value="Isochorismatase-like_dom"/>
</dbReference>
<gene>
    <name evidence="3" type="ORF">B4N89_00580</name>
</gene>
<dbReference type="PANTHER" id="PTHR43540">
    <property type="entry name" value="PEROXYUREIDOACRYLATE/UREIDOACRYLATE AMIDOHYDROLASE-RELATED"/>
    <property type="match status" value="1"/>
</dbReference>
<dbReference type="STRING" id="159449.B4N89_00580"/>
<feature type="domain" description="Isochorismatase-like" evidence="2">
    <location>
        <begin position="24"/>
        <end position="199"/>
    </location>
</feature>
<dbReference type="AlphaFoldDB" id="A0A1T3NSH9"/>
<dbReference type="RefSeq" id="WP_078973904.1">
    <property type="nucleotide sequence ID" value="NZ_MWQN01000001.1"/>
</dbReference>
<keyword evidence="4" id="KW-1185">Reference proteome</keyword>
<dbReference type="EMBL" id="MWQN01000001">
    <property type="protein sequence ID" value="OPC79640.1"/>
    <property type="molecule type" value="Genomic_DNA"/>
</dbReference>
<evidence type="ECO:0000259" key="2">
    <source>
        <dbReference type="Pfam" id="PF00857"/>
    </source>
</evidence>
<proteinExistence type="predicted"/>
<protein>
    <submittedName>
        <fullName evidence="3">Isochorismatase</fullName>
    </submittedName>
</protein>
<dbReference type="InterPro" id="IPR016291">
    <property type="entry name" value="Isochorismatase"/>
</dbReference>
<dbReference type="GO" id="GO:0008908">
    <property type="term" value="F:isochorismatase activity"/>
    <property type="evidence" value="ECO:0007669"/>
    <property type="project" value="InterPro"/>
</dbReference>
<dbReference type="PANTHER" id="PTHR43540:SF1">
    <property type="entry name" value="ISOCHORISMATASE HYDROLASE"/>
    <property type="match status" value="1"/>
</dbReference>
<dbReference type="PRINTS" id="PR01398">
    <property type="entry name" value="ISCHRISMTASE"/>
</dbReference>
<comment type="caution">
    <text evidence="3">The sequence shown here is derived from an EMBL/GenBank/DDBJ whole genome shotgun (WGS) entry which is preliminary data.</text>
</comment>
<sequence length="207" mass="21636">MNDLREEYRSAGFGVRLGPGRSPAVLAIDLVRAYLDDASPLRAPVEDAVAAAARLVAGARAGGVPVVFTTVRLAPGGVDAGLFRRKVPALAAFEPGNPLGAFVEHPAPVDGDIVVVKQYASAFFGTSLASTLRGLDVDTLYICGLTTSGCVRASATDALQHGFRPLVVADACGDRNSRVHNANLLDLEAKYADVIDLADAEAHLRRS</sequence>
<dbReference type="Gene3D" id="3.40.50.850">
    <property type="entry name" value="Isochorismatase-like"/>
    <property type="match status" value="1"/>
</dbReference>
<evidence type="ECO:0000313" key="3">
    <source>
        <dbReference type="EMBL" id="OPC79640.1"/>
    </source>
</evidence>
<keyword evidence="1" id="KW-0378">Hydrolase</keyword>
<dbReference type="Pfam" id="PF00857">
    <property type="entry name" value="Isochorismatase"/>
    <property type="match status" value="1"/>
</dbReference>